<gene>
    <name evidence="3" type="ORF">GCM10022247_39400</name>
</gene>
<dbReference type="SUPFAM" id="SSF52980">
    <property type="entry name" value="Restriction endonuclease-like"/>
    <property type="match status" value="1"/>
</dbReference>
<evidence type="ECO:0000256" key="1">
    <source>
        <dbReference type="SAM" id="MobiDB-lite"/>
    </source>
</evidence>
<dbReference type="GO" id="GO:0004519">
    <property type="term" value="F:endonuclease activity"/>
    <property type="evidence" value="ECO:0007669"/>
    <property type="project" value="UniProtKB-KW"/>
</dbReference>
<feature type="compositionally biased region" description="Basic and acidic residues" evidence="1">
    <location>
        <begin position="16"/>
        <end position="40"/>
    </location>
</feature>
<dbReference type="EMBL" id="BAABAL010000016">
    <property type="protein sequence ID" value="GAA4012897.1"/>
    <property type="molecule type" value="Genomic_DNA"/>
</dbReference>
<feature type="compositionally biased region" description="Basic and acidic residues" evidence="1">
    <location>
        <begin position="172"/>
        <end position="192"/>
    </location>
</feature>
<evidence type="ECO:0000313" key="3">
    <source>
        <dbReference type="EMBL" id="GAA4012897.1"/>
    </source>
</evidence>
<comment type="caution">
    <text evidence="3">The sequence shown here is derived from an EMBL/GenBank/DDBJ whole genome shotgun (WGS) entry which is preliminary data.</text>
</comment>
<feature type="region of interest" description="Disordered" evidence="1">
    <location>
        <begin position="14"/>
        <end position="55"/>
    </location>
</feature>
<dbReference type="InterPro" id="IPR052906">
    <property type="entry name" value="Type_IV_Methyl-Rstrct_Enzyme"/>
</dbReference>
<dbReference type="PANTHER" id="PTHR30015">
    <property type="entry name" value="MRR RESTRICTION SYSTEM PROTEIN"/>
    <property type="match status" value="1"/>
</dbReference>
<dbReference type="InterPro" id="IPR011856">
    <property type="entry name" value="tRNA_endonuc-like_dom_sf"/>
</dbReference>
<dbReference type="InterPro" id="IPR011335">
    <property type="entry name" value="Restrct_endonuc-II-like"/>
</dbReference>
<reference evidence="4" key="1">
    <citation type="journal article" date="2019" name="Int. J. Syst. Evol. Microbiol.">
        <title>The Global Catalogue of Microorganisms (GCM) 10K type strain sequencing project: providing services to taxonomists for standard genome sequencing and annotation.</title>
        <authorList>
            <consortium name="The Broad Institute Genomics Platform"/>
            <consortium name="The Broad Institute Genome Sequencing Center for Infectious Disease"/>
            <person name="Wu L."/>
            <person name="Ma J."/>
        </authorList>
    </citation>
    <scope>NUCLEOTIDE SEQUENCE [LARGE SCALE GENOMIC DNA]</scope>
    <source>
        <strain evidence="4">JCM 17342</strain>
    </source>
</reference>
<accession>A0ABP7SK74</accession>
<evidence type="ECO:0000259" key="2">
    <source>
        <dbReference type="Pfam" id="PF04471"/>
    </source>
</evidence>
<dbReference type="PANTHER" id="PTHR30015:SF7">
    <property type="entry name" value="TYPE IV METHYL-DIRECTED RESTRICTION ENZYME ECOKMRR"/>
    <property type="match status" value="1"/>
</dbReference>
<protein>
    <submittedName>
        <fullName evidence="3">Restriction endonuclease</fullName>
    </submittedName>
</protein>
<feature type="domain" description="Restriction endonuclease type IV Mrr" evidence="2">
    <location>
        <begin position="400"/>
        <end position="512"/>
    </location>
</feature>
<name>A0ABP7SK74_9PSEU</name>
<organism evidence="3 4">
    <name type="scientific">Allokutzneria multivorans</name>
    <dbReference type="NCBI Taxonomy" id="1142134"/>
    <lineage>
        <taxon>Bacteria</taxon>
        <taxon>Bacillati</taxon>
        <taxon>Actinomycetota</taxon>
        <taxon>Actinomycetes</taxon>
        <taxon>Pseudonocardiales</taxon>
        <taxon>Pseudonocardiaceae</taxon>
        <taxon>Allokutzneria</taxon>
    </lineage>
</organism>
<dbReference type="Gene3D" id="3.40.1350.10">
    <property type="match status" value="1"/>
</dbReference>
<keyword evidence="3" id="KW-0540">Nuclease</keyword>
<evidence type="ECO:0000313" key="4">
    <source>
        <dbReference type="Proteomes" id="UP001501747"/>
    </source>
</evidence>
<sequence length="531" mass="60223">MARKRGFFAEMAYQREQAERRERQERTRAAREAERAERARQRAAAQTNRDMQAAYVRAQQEDAAARTSATHARIAELAGILTSAAFSASAVTFDQLRRPFEARRFNPGRLAHAQQPPYWQNYQPKPPSALSRLFSKAKIQQEFAEAQVRFTEAKERFQVNERQRLAALAQAETKHTNTERNRREKVDEHNRRVDELERGVKAKSPKAVEDYSELLIEMSPLPEDIPMDIEVAYQPDARKLLVIRELPDVAVIPGVREFSYVRSRDETVEKPRPQKEIRQRYADLVAQLVLRTMRDAFQIRPTGVIDEVAVNGQVSTRNKATGRPEKPCLVSVSATRAQFEELVLTELDPAECLRHLSALVSPHPWDLEAIRPIFDPDLSKYRFVDARDAAAGLDSRRVLLEMAPVEFEHLVRQLFEAMGMKAWVTQASRDDGVDAVAVNEDPIMGGTCVIQAKRYSGIVPADAVRALAGVMDDKRASRGVLVTTSWFGKATHDFSSRHGRIQLIEGPQLKHLVAEHLGKDVVIGELKRRTR</sequence>
<proteinExistence type="predicted"/>
<keyword evidence="4" id="KW-1185">Reference proteome</keyword>
<keyword evidence="3" id="KW-0255">Endonuclease</keyword>
<dbReference type="RefSeq" id="WP_344876843.1">
    <property type="nucleotide sequence ID" value="NZ_BAABAL010000016.1"/>
</dbReference>
<dbReference type="Proteomes" id="UP001501747">
    <property type="component" value="Unassembled WGS sequence"/>
</dbReference>
<keyword evidence="3" id="KW-0378">Hydrolase</keyword>
<dbReference type="Pfam" id="PF04471">
    <property type="entry name" value="Mrr_cat"/>
    <property type="match status" value="1"/>
</dbReference>
<dbReference type="InterPro" id="IPR007560">
    <property type="entry name" value="Restrct_endonuc_IV_Mrr"/>
</dbReference>
<feature type="region of interest" description="Disordered" evidence="1">
    <location>
        <begin position="171"/>
        <end position="192"/>
    </location>
</feature>